<evidence type="ECO:0000313" key="3">
    <source>
        <dbReference type="Proteomes" id="UP000253498"/>
    </source>
</evidence>
<proteinExistence type="predicted"/>
<gene>
    <name evidence="2" type="ORF">EB03_00161</name>
</gene>
<dbReference type="GeneID" id="56788141"/>
<dbReference type="InterPro" id="IPR009732">
    <property type="entry name" value="DUF1304"/>
</dbReference>
<dbReference type="RefSeq" id="WP_063626739.1">
    <property type="nucleotide sequence ID" value="NZ_CP015516.1"/>
</dbReference>
<protein>
    <submittedName>
        <fullName evidence="2">Uncharacterized protein</fullName>
    </submittedName>
</protein>
<feature type="transmembrane region" description="Helical" evidence="1">
    <location>
        <begin position="56"/>
        <end position="72"/>
    </location>
</feature>
<dbReference type="EMBL" id="LESJ01000002">
    <property type="protein sequence ID" value="RBT70311.1"/>
    <property type="molecule type" value="Genomic_DNA"/>
</dbReference>
<evidence type="ECO:0000313" key="2">
    <source>
        <dbReference type="EMBL" id="RBT70311.1"/>
    </source>
</evidence>
<dbReference type="Pfam" id="PF06993">
    <property type="entry name" value="DUF1304"/>
    <property type="match status" value="1"/>
</dbReference>
<dbReference type="AlphaFoldDB" id="A0A1V8XDA6"/>
<feature type="transmembrane region" description="Helical" evidence="1">
    <location>
        <begin position="7"/>
        <end position="26"/>
    </location>
</feature>
<evidence type="ECO:0000256" key="1">
    <source>
        <dbReference type="SAM" id="Phobius"/>
    </source>
</evidence>
<sequence>MSIISQIIITLVAIEFFYIMYLETFATTSKATGRVFKMSQKELSNSSVQTLFKNQGVYNGLLGIGLLYATYISSAPKEMASLLLIYIVLVAAYGSITSDKLIILKQGGLAIIGLLTLLI</sequence>
<feature type="transmembrane region" description="Helical" evidence="1">
    <location>
        <begin position="79"/>
        <end position="96"/>
    </location>
</feature>
<comment type="caution">
    <text evidence="2">The sequence shown here is derived from an EMBL/GenBank/DDBJ whole genome shotgun (WGS) entry which is preliminary data.</text>
</comment>
<keyword evidence="1" id="KW-1133">Transmembrane helix</keyword>
<organism evidence="2 3">
    <name type="scientific">Enterococcus hirae</name>
    <dbReference type="NCBI Taxonomy" id="1354"/>
    <lineage>
        <taxon>Bacteria</taxon>
        <taxon>Bacillati</taxon>
        <taxon>Bacillota</taxon>
        <taxon>Bacilli</taxon>
        <taxon>Lactobacillales</taxon>
        <taxon>Enterococcaceae</taxon>
        <taxon>Enterococcus</taxon>
    </lineage>
</organism>
<dbReference type="PANTHER" id="PTHR38446:SF1">
    <property type="entry name" value="BLL0914 PROTEIN"/>
    <property type="match status" value="1"/>
</dbReference>
<name>A0A1V8XDA6_ENTHR</name>
<dbReference type="Proteomes" id="UP000253498">
    <property type="component" value="Unassembled WGS sequence"/>
</dbReference>
<keyword evidence="1" id="KW-0812">Transmembrane</keyword>
<dbReference type="PANTHER" id="PTHR38446">
    <property type="entry name" value="BLL0914 PROTEIN"/>
    <property type="match status" value="1"/>
</dbReference>
<keyword evidence="1" id="KW-0472">Membrane</keyword>
<accession>A0A1V8XDA6</accession>
<reference evidence="2 3" key="1">
    <citation type="submission" date="2015-06" db="EMBL/GenBank/DDBJ databases">
        <title>The Genome Sequence of Enterococcus hirae 88EA1.</title>
        <authorList>
            <consortium name="The Broad Institute Genomics Platform"/>
            <consortium name="The Broad Institute Genome Sequencing Center for Infectious Disease"/>
            <person name="Earl A.M."/>
            <person name="Van Tyne D."/>
            <person name="Lebreton F."/>
            <person name="Saavedra J.T."/>
            <person name="Gilmore M.S."/>
            <person name="Manson McGuire A."/>
            <person name="Clock S."/>
            <person name="Crupain M."/>
            <person name="Rangan U."/>
            <person name="Young S."/>
            <person name="Abouelleil A."/>
            <person name="Cao P."/>
            <person name="Chapman S.B."/>
            <person name="Griggs A."/>
            <person name="Priest M."/>
            <person name="Shea T."/>
            <person name="Wortman J."/>
            <person name="Nusbaum C."/>
            <person name="Birren B."/>
        </authorList>
    </citation>
    <scope>NUCLEOTIDE SEQUENCE [LARGE SCALE GENOMIC DNA]</scope>
    <source>
        <strain evidence="2 3">88EA1</strain>
    </source>
</reference>